<dbReference type="InterPro" id="IPR051481">
    <property type="entry name" value="BTB-POZ/Galectin-3-binding"/>
</dbReference>
<dbReference type="InterPro" id="IPR011705">
    <property type="entry name" value="BACK"/>
</dbReference>
<dbReference type="OrthoDB" id="6359816at2759"/>
<dbReference type="Pfam" id="PF07707">
    <property type="entry name" value="BACK"/>
    <property type="match status" value="1"/>
</dbReference>
<dbReference type="PANTHER" id="PTHR24410">
    <property type="entry name" value="HL07962P-RELATED"/>
    <property type="match status" value="1"/>
</dbReference>
<dbReference type="PANTHER" id="PTHR24410:SF23">
    <property type="entry name" value="BTB DOMAIN-CONTAINING PROTEIN-RELATED"/>
    <property type="match status" value="1"/>
</dbReference>
<reference evidence="4" key="2">
    <citation type="submission" date="2019-10" db="EMBL/GenBank/DDBJ databases">
        <title>Conservation and host-specific expression of non-tandemly repeated heterogenous ribosome RNA gene in arbuscular mycorrhizal fungi.</title>
        <authorList>
            <person name="Maeda T."/>
            <person name="Kobayashi Y."/>
            <person name="Nakagawa T."/>
            <person name="Ezawa T."/>
            <person name="Yamaguchi K."/>
            <person name="Bino T."/>
            <person name="Nishimoto Y."/>
            <person name="Shigenobu S."/>
            <person name="Kawaguchi M."/>
        </authorList>
    </citation>
    <scope>NUCLEOTIDE SEQUENCE</scope>
    <source>
        <strain evidence="4">HR1</strain>
    </source>
</reference>
<protein>
    <recommendedName>
        <fullName evidence="6">BTB domain-containing protein</fullName>
    </recommendedName>
</protein>
<keyword evidence="5" id="KW-1185">Reference proteome</keyword>
<dbReference type="Proteomes" id="UP000247702">
    <property type="component" value="Unassembled WGS sequence"/>
</dbReference>
<dbReference type="InterPro" id="IPR000210">
    <property type="entry name" value="BTB/POZ_dom"/>
</dbReference>
<dbReference type="Proteomes" id="UP000615446">
    <property type="component" value="Unassembled WGS sequence"/>
</dbReference>
<dbReference type="Gene3D" id="1.25.40.420">
    <property type="match status" value="1"/>
</dbReference>
<evidence type="ECO:0000313" key="3">
    <source>
        <dbReference type="EMBL" id="GBB90409.1"/>
    </source>
</evidence>
<feature type="domain" description="TLDc" evidence="2">
    <location>
        <begin position="295"/>
        <end position="457"/>
    </location>
</feature>
<dbReference type="CDD" id="cd18186">
    <property type="entry name" value="BTB_POZ_ZBTB_KLHL-like"/>
    <property type="match status" value="1"/>
</dbReference>
<evidence type="ECO:0000313" key="5">
    <source>
        <dbReference type="Proteomes" id="UP000247702"/>
    </source>
</evidence>
<comment type="caution">
    <text evidence="3">The sequence shown here is derived from an EMBL/GenBank/DDBJ whole genome shotgun (WGS) entry which is preliminary data.</text>
</comment>
<dbReference type="SUPFAM" id="SSF54695">
    <property type="entry name" value="POZ domain"/>
    <property type="match status" value="1"/>
</dbReference>
<evidence type="ECO:0008006" key="6">
    <source>
        <dbReference type="Google" id="ProtNLM"/>
    </source>
</evidence>
<feature type="domain" description="BTB" evidence="1">
    <location>
        <begin position="23"/>
        <end position="96"/>
    </location>
</feature>
<sequence length="465" mass="54210">MISKFLAELSNDYKNLFETKIGYDVIIYAGVKPDVKEIHAHSNVLCIRSSYFRSALLNIWAEKKDGKFIFRKPNISPQSFNIILRFIYCGSIELSNLHFTDILELLIAVDELNIHSLIPYIQEFLIEHQTEFLEKNSIEILEIIYQYETFSILSKFCLEKICDEPKILFNSDKFINLKAPLLELLLKSDDLIIDEIEVWENLLKWCCAQQNLENDPTKWSNDDITKVKTIIHQFIPLIRFYNIEPADFYYKVHCYRNILPQDLILDLLEFHVVPDMKPKTNVAPSRKSALKLNSTIIESKHILLFVSWIDKKKDPSHYSRRYIPYDFNLLYHSSLDGFNTTSFHKNCNNKGATIWVAKIKGSTQLIGGYNPLDWNGSGRKNTRSSFLFNIPDGKNISNTKMRFNTPMCAIYCHEKHGPSMGDLYCPDSNIWSYRTSKNIIGIPAKFVVEEYEVFQVVKKQLHIFP</sequence>
<reference evidence="3 5" key="1">
    <citation type="submission" date="2017-11" db="EMBL/GenBank/DDBJ databases">
        <title>The genome of Rhizophagus clarus HR1 reveals common genetic basis of auxotrophy among arbuscular mycorrhizal fungi.</title>
        <authorList>
            <person name="Kobayashi Y."/>
        </authorList>
    </citation>
    <scope>NUCLEOTIDE SEQUENCE [LARGE SCALE GENOMIC DNA]</scope>
    <source>
        <strain evidence="3 5">HR1</strain>
    </source>
</reference>
<dbReference type="EMBL" id="BEXD01000820">
    <property type="protein sequence ID" value="GBB90409.1"/>
    <property type="molecule type" value="Genomic_DNA"/>
</dbReference>
<dbReference type="SMART" id="SM00225">
    <property type="entry name" value="BTB"/>
    <property type="match status" value="1"/>
</dbReference>
<dbReference type="AlphaFoldDB" id="A0A2Z6QXB0"/>
<dbReference type="PROSITE" id="PS50097">
    <property type="entry name" value="BTB"/>
    <property type="match status" value="1"/>
</dbReference>
<dbReference type="InterPro" id="IPR011333">
    <property type="entry name" value="SKP1/BTB/POZ_sf"/>
</dbReference>
<dbReference type="Pfam" id="PF00651">
    <property type="entry name" value="BTB"/>
    <property type="match status" value="1"/>
</dbReference>
<evidence type="ECO:0000313" key="4">
    <source>
        <dbReference type="EMBL" id="GES80963.1"/>
    </source>
</evidence>
<organism evidence="3 5">
    <name type="scientific">Rhizophagus clarus</name>
    <dbReference type="NCBI Taxonomy" id="94130"/>
    <lineage>
        <taxon>Eukaryota</taxon>
        <taxon>Fungi</taxon>
        <taxon>Fungi incertae sedis</taxon>
        <taxon>Mucoromycota</taxon>
        <taxon>Glomeromycotina</taxon>
        <taxon>Glomeromycetes</taxon>
        <taxon>Glomerales</taxon>
        <taxon>Glomeraceae</taxon>
        <taxon>Rhizophagus</taxon>
    </lineage>
</organism>
<gene>
    <name evidence="4" type="ORF">RCL2_000822300</name>
    <name evidence="3" type="ORF">RclHR1_17360005</name>
</gene>
<dbReference type="Gene3D" id="3.30.710.10">
    <property type="entry name" value="Potassium Channel Kv1.1, Chain A"/>
    <property type="match status" value="1"/>
</dbReference>
<dbReference type="EMBL" id="BLAL01000053">
    <property type="protein sequence ID" value="GES80963.1"/>
    <property type="molecule type" value="Genomic_DNA"/>
</dbReference>
<evidence type="ECO:0000259" key="2">
    <source>
        <dbReference type="PROSITE" id="PS51886"/>
    </source>
</evidence>
<dbReference type="Pfam" id="PF07534">
    <property type="entry name" value="TLD"/>
    <property type="match status" value="1"/>
</dbReference>
<dbReference type="InterPro" id="IPR006571">
    <property type="entry name" value="TLDc_dom"/>
</dbReference>
<name>A0A2Z6QXB0_9GLOM</name>
<evidence type="ECO:0000259" key="1">
    <source>
        <dbReference type="PROSITE" id="PS50097"/>
    </source>
</evidence>
<dbReference type="PROSITE" id="PS51886">
    <property type="entry name" value="TLDC"/>
    <property type="match status" value="1"/>
</dbReference>
<proteinExistence type="predicted"/>
<accession>A0A2Z6QXB0</accession>